<protein>
    <submittedName>
        <fullName evidence="8">Rieske [2Fe-2S] domain protein</fullName>
    </submittedName>
</protein>
<keyword evidence="9" id="KW-1185">Reference proteome</keyword>
<keyword evidence="4" id="KW-0560">Oxidoreductase</keyword>
<keyword evidence="3" id="KW-0479">Metal-binding</keyword>
<keyword evidence="5" id="KW-0408">Iron</keyword>
<dbReference type="InterPro" id="IPR017941">
    <property type="entry name" value="Rieske_2Fe-2S"/>
</dbReference>
<dbReference type="SUPFAM" id="SSF50022">
    <property type="entry name" value="ISP domain"/>
    <property type="match status" value="1"/>
</dbReference>
<dbReference type="KEGG" id="lab:LA76x_3639"/>
<name>A0A0S2FDY2_LYSAN</name>
<comment type="cofactor">
    <cofactor evidence="1">
        <name>Fe cation</name>
        <dbReference type="ChEBI" id="CHEBI:24875"/>
    </cofactor>
</comment>
<dbReference type="GO" id="GO:0005506">
    <property type="term" value="F:iron ion binding"/>
    <property type="evidence" value="ECO:0007669"/>
    <property type="project" value="InterPro"/>
</dbReference>
<dbReference type="InterPro" id="IPR001663">
    <property type="entry name" value="Rng_hydr_dOase-A"/>
</dbReference>
<dbReference type="PANTHER" id="PTHR43756">
    <property type="entry name" value="CHOLINE MONOOXYGENASE, CHLOROPLASTIC"/>
    <property type="match status" value="1"/>
</dbReference>
<dbReference type="SUPFAM" id="SSF55961">
    <property type="entry name" value="Bet v1-like"/>
    <property type="match status" value="1"/>
</dbReference>
<proteinExistence type="predicted"/>
<feature type="domain" description="Rieske" evidence="7">
    <location>
        <begin position="48"/>
        <end position="156"/>
    </location>
</feature>
<evidence type="ECO:0000313" key="8">
    <source>
        <dbReference type="EMBL" id="ALN81761.1"/>
    </source>
</evidence>
<dbReference type="InterPro" id="IPR036922">
    <property type="entry name" value="Rieske_2Fe-2S_sf"/>
</dbReference>
<evidence type="ECO:0000256" key="1">
    <source>
        <dbReference type="ARBA" id="ARBA00001962"/>
    </source>
</evidence>
<evidence type="ECO:0000256" key="4">
    <source>
        <dbReference type="ARBA" id="ARBA00023002"/>
    </source>
</evidence>
<dbReference type="Gene3D" id="2.102.10.10">
    <property type="entry name" value="Rieske [2Fe-2S] iron-sulphur domain"/>
    <property type="match status" value="1"/>
</dbReference>
<keyword evidence="6" id="KW-0411">Iron-sulfur</keyword>
<dbReference type="EMBL" id="CP011129">
    <property type="protein sequence ID" value="ALN81761.1"/>
    <property type="molecule type" value="Genomic_DNA"/>
</dbReference>
<reference evidence="8 9" key="1">
    <citation type="journal article" date="2015" name="BMC Genomics">
        <title>Comparative genomics and metabolic profiling of the genus Lysobacter.</title>
        <authorList>
            <person name="de Bruijn I."/>
            <person name="Cheng X."/>
            <person name="de Jager V."/>
            <person name="Exposito R.G."/>
            <person name="Watrous J."/>
            <person name="Patel N."/>
            <person name="Postma J."/>
            <person name="Dorrestein P.C."/>
            <person name="Kobayashi D."/>
            <person name="Raaijmakers J.M."/>
        </authorList>
    </citation>
    <scope>NUCLEOTIDE SEQUENCE [LARGE SCALE GENOMIC DNA]</scope>
    <source>
        <strain evidence="8 9">76</strain>
    </source>
</reference>
<dbReference type="Gene3D" id="3.90.380.10">
    <property type="entry name" value="Naphthalene 1,2-dioxygenase Alpha Subunit, Chain A, domain 1"/>
    <property type="match status" value="2"/>
</dbReference>
<gene>
    <name evidence="8" type="ORF">LA76x_3639</name>
</gene>
<dbReference type="Pfam" id="PF00848">
    <property type="entry name" value="Ring_hydroxyl_A"/>
    <property type="match status" value="1"/>
</dbReference>
<evidence type="ECO:0000313" key="9">
    <source>
        <dbReference type="Proteomes" id="UP000060787"/>
    </source>
</evidence>
<dbReference type="AlphaFoldDB" id="A0A0S2FDY2"/>
<dbReference type="STRING" id="84531.LA76x_3639"/>
<evidence type="ECO:0000259" key="7">
    <source>
        <dbReference type="PROSITE" id="PS51296"/>
    </source>
</evidence>
<dbReference type="PATRIC" id="fig|84531.8.peg.3656"/>
<sequence>MTEPAAHVAAAADLAPQALSHATALPARYYVEPAMAARDRGTIFDPAWQLIAHVCQLRDAGDHVVADFAGLPVIAVRGAGGEIRVFHNVCRHRAGPIASCDGLAARSLRCRYHGWTYGLDGVLRSAPEMAQAPDFDPAQIRLPQLQVRVWQGLVFAASNPRLDFDEVVAGIDARIGAERGLEHYRHHHRVGYDVACNWKVYVDNYLEGYHVPHIHPGLNRLLDYRSYITETARWYSYQWSPLESGDGLYGSGDALYYWLWPNTMLNILPGRLQTNRVVPIGVDRCRVEFDFYYTPDDSLEARTRREADLEFSDEVQLEDLTICADVQRGLASGSYVAGRLNPLRENAVHHFQELLRDAYRDAGPAAIAATLVER</sequence>
<dbReference type="GO" id="GO:0016491">
    <property type="term" value="F:oxidoreductase activity"/>
    <property type="evidence" value="ECO:0007669"/>
    <property type="project" value="UniProtKB-KW"/>
</dbReference>
<organism evidence="8 9">
    <name type="scientific">Lysobacter antibioticus</name>
    <dbReference type="NCBI Taxonomy" id="84531"/>
    <lineage>
        <taxon>Bacteria</taxon>
        <taxon>Pseudomonadati</taxon>
        <taxon>Pseudomonadota</taxon>
        <taxon>Gammaproteobacteria</taxon>
        <taxon>Lysobacterales</taxon>
        <taxon>Lysobacteraceae</taxon>
        <taxon>Lysobacter</taxon>
    </lineage>
</organism>
<evidence type="ECO:0000256" key="5">
    <source>
        <dbReference type="ARBA" id="ARBA00023004"/>
    </source>
</evidence>
<dbReference type="eggNOG" id="COG4638">
    <property type="taxonomic scope" value="Bacteria"/>
</dbReference>
<evidence type="ECO:0000256" key="6">
    <source>
        <dbReference type="ARBA" id="ARBA00023014"/>
    </source>
</evidence>
<dbReference type="Pfam" id="PF00355">
    <property type="entry name" value="Rieske"/>
    <property type="match status" value="1"/>
</dbReference>
<evidence type="ECO:0000256" key="3">
    <source>
        <dbReference type="ARBA" id="ARBA00022723"/>
    </source>
</evidence>
<evidence type="ECO:0000256" key="2">
    <source>
        <dbReference type="ARBA" id="ARBA00022714"/>
    </source>
</evidence>
<dbReference type="CDD" id="cd03469">
    <property type="entry name" value="Rieske_RO_Alpha_N"/>
    <property type="match status" value="1"/>
</dbReference>
<dbReference type="PRINTS" id="PR00090">
    <property type="entry name" value="RNGDIOXGNASE"/>
</dbReference>
<accession>A0A0S2FDY2</accession>
<keyword evidence="2" id="KW-0001">2Fe-2S</keyword>
<dbReference type="PANTHER" id="PTHR43756:SF5">
    <property type="entry name" value="CHOLINE MONOOXYGENASE, CHLOROPLASTIC"/>
    <property type="match status" value="1"/>
</dbReference>
<dbReference type="Proteomes" id="UP000060787">
    <property type="component" value="Chromosome"/>
</dbReference>
<dbReference type="RefSeq" id="WP_082647956.1">
    <property type="nucleotide sequence ID" value="NZ_CP011129.1"/>
</dbReference>
<dbReference type="GO" id="GO:0051537">
    <property type="term" value="F:2 iron, 2 sulfur cluster binding"/>
    <property type="evidence" value="ECO:0007669"/>
    <property type="project" value="UniProtKB-KW"/>
</dbReference>
<dbReference type="PROSITE" id="PS51296">
    <property type="entry name" value="RIESKE"/>
    <property type="match status" value="1"/>
</dbReference>
<dbReference type="InterPro" id="IPR015879">
    <property type="entry name" value="Ring_hydroxy_dOase_asu_C_dom"/>
</dbReference>